<proteinExistence type="predicted"/>
<feature type="compositionally biased region" description="Polar residues" evidence="1">
    <location>
        <begin position="73"/>
        <end position="92"/>
    </location>
</feature>
<organism evidence="2 3">
    <name type="scientific">Pleuronectes platessa</name>
    <name type="common">European plaice</name>
    <dbReference type="NCBI Taxonomy" id="8262"/>
    <lineage>
        <taxon>Eukaryota</taxon>
        <taxon>Metazoa</taxon>
        <taxon>Chordata</taxon>
        <taxon>Craniata</taxon>
        <taxon>Vertebrata</taxon>
        <taxon>Euteleostomi</taxon>
        <taxon>Actinopterygii</taxon>
        <taxon>Neopterygii</taxon>
        <taxon>Teleostei</taxon>
        <taxon>Neoteleostei</taxon>
        <taxon>Acanthomorphata</taxon>
        <taxon>Carangaria</taxon>
        <taxon>Pleuronectiformes</taxon>
        <taxon>Pleuronectoidei</taxon>
        <taxon>Pleuronectidae</taxon>
        <taxon>Pleuronectes</taxon>
    </lineage>
</organism>
<evidence type="ECO:0000313" key="2">
    <source>
        <dbReference type="EMBL" id="CAB1429663.1"/>
    </source>
</evidence>
<feature type="region of interest" description="Disordered" evidence="1">
    <location>
        <begin position="1"/>
        <end position="126"/>
    </location>
</feature>
<evidence type="ECO:0000256" key="1">
    <source>
        <dbReference type="SAM" id="MobiDB-lite"/>
    </source>
</evidence>
<feature type="compositionally biased region" description="Basic and acidic residues" evidence="1">
    <location>
        <begin position="1"/>
        <end position="15"/>
    </location>
</feature>
<feature type="compositionally biased region" description="Low complexity" evidence="1">
    <location>
        <begin position="23"/>
        <end position="34"/>
    </location>
</feature>
<feature type="compositionally biased region" description="Basic residues" evidence="1">
    <location>
        <begin position="117"/>
        <end position="126"/>
    </location>
</feature>
<dbReference type="AlphaFoldDB" id="A0A9N7YL65"/>
<name>A0A9N7YL65_PLEPL</name>
<comment type="caution">
    <text evidence="2">The sequence shown here is derived from an EMBL/GenBank/DDBJ whole genome shotgun (WGS) entry which is preliminary data.</text>
</comment>
<reference evidence="2" key="1">
    <citation type="submission" date="2020-03" db="EMBL/GenBank/DDBJ databases">
        <authorList>
            <person name="Weist P."/>
        </authorList>
    </citation>
    <scope>NUCLEOTIDE SEQUENCE</scope>
</reference>
<dbReference type="Proteomes" id="UP001153269">
    <property type="component" value="Unassembled WGS sequence"/>
</dbReference>
<sequence>MKEEVKLGRQGDRTRARGATAGEQTHTEQTSTEETTARQGDGRRRAHPPRPSDGGTRRHPQPKGTRTHDRTAGHTQETTSEQTTKYQGTQRAQQRKAEGKRKEHRGRSARRTAGAGRRGKKDRRVN</sequence>
<keyword evidence="3" id="KW-1185">Reference proteome</keyword>
<gene>
    <name evidence="2" type="ORF">PLEPLA_LOCUS17643</name>
</gene>
<evidence type="ECO:0000313" key="3">
    <source>
        <dbReference type="Proteomes" id="UP001153269"/>
    </source>
</evidence>
<dbReference type="EMBL" id="CADEAL010001159">
    <property type="protein sequence ID" value="CAB1429663.1"/>
    <property type="molecule type" value="Genomic_DNA"/>
</dbReference>
<protein>
    <submittedName>
        <fullName evidence="2">Uncharacterized protein</fullName>
    </submittedName>
</protein>
<accession>A0A9N7YL65</accession>